<keyword evidence="1" id="KW-0547">Nucleotide-binding</keyword>
<accession>A0A7R9KQ37</accession>
<organism evidence="9">
    <name type="scientific">Medioppia subpectinata</name>
    <dbReference type="NCBI Taxonomy" id="1979941"/>
    <lineage>
        <taxon>Eukaryota</taxon>
        <taxon>Metazoa</taxon>
        <taxon>Ecdysozoa</taxon>
        <taxon>Arthropoda</taxon>
        <taxon>Chelicerata</taxon>
        <taxon>Arachnida</taxon>
        <taxon>Acari</taxon>
        <taxon>Acariformes</taxon>
        <taxon>Sarcoptiformes</taxon>
        <taxon>Oribatida</taxon>
        <taxon>Brachypylina</taxon>
        <taxon>Oppioidea</taxon>
        <taxon>Oppiidae</taxon>
        <taxon>Medioppia</taxon>
    </lineage>
</organism>
<gene>
    <name evidence="9" type="ORF">OSB1V03_LOCUS7730</name>
</gene>
<sequence>MISTQVMSGVGDMGSDSASDGVVQKGCPFCAIANKQSSNETTLLYEDSNYVIIRDIRPAVDHHYLLITKKHIKNAKQMKTTEGIEMIKEMKRIGVQFMSSKGLTNETDEMNAIRVKSVKKSEKVVDIHSSGSFRVKLIVGKDLLYFRFNVKVIIDCDILNNPSHSLKLISGGGLMGSKRITLDSTLGGGRKLFLATFMSISTLANSCVFTDSLQYNLSPGFATSLWANSF</sequence>
<dbReference type="InterPro" id="IPR011146">
    <property type="entry name" value="HIT-like"/>
</dbReference>
<evidence type="ECO:0000256" key="6">
    <source>
        <dbReference type="ARBA" id="ARBA00042361"/>
    </source>
</evidence>
<evidence type="ECO:0000256" key="5">
    <source>
        <dbReference type="ARBA" id="ARBA00039802"/>
    </source>
</evidence>
<dbReference type="Proteomes" id="UP000759131">
    <property type="component" value="Unassembled WGS sequence"/>
</dbReference>
<dbReference type="InterPro" id="IPR036265">
    <property type="entry name" value="HIT-like_sf"/>
</dbReference>
<evidence type="ECO:0000256" key="3">
    <source>
        <dbReference type="ARBA" id="ARBA00024472"/>
    </source>
</evidence>
<evidence type="ECO:0000256" key="7">
    <source>
        <dbReference type="PROSITE-ProRule" id="PRU00464"/>
    </source>
</evidence>
<dbReference type="GO" id="GO:0016787">
    <property type="term" value="F:hydrolase activity"/>
    <property type="evidence" value="ECO:0007669"/>
    <property type="project" value="UniProtKB-KW"/>
</dbReference>
<dbReference type="Pfam" id="PF11969">
    <property type="entry name" value="DcpS_C"/>
    <property type="match status" value="1"/>
</dbReference>
<protein>
    <recommendedName>
        <fullName evidence="5">Adenosine 5'-monophosphoramidase HINT3</fullName>
    </recommendedName>
    <alternativeName>
        <fullName evidence="6">Histidine triad nucleotide-binding protein 3</fullName>
    </alternativeName>
</protein>
<reference evidence="9" key="1">
    <citation type="submission" date="2020-11" db="EMBL/GenBank/DDBJ databases">
        <authorList>
            <person name="Tran Van P."/>
        </authorList>
    </citation>
    <scope>NUCLEOTIDE SEQUENCE</scope>
</reference>
<dbReference type="PANTHER" id="PTHR12486">
    <property type="entry name" value="APRATAXIN-RELATED"/>
    <property type="match status" value="1"/>
</dbReference>
<comment type="catalytic activity">
    <reaction evidence="3">
        <text>adenosine 5'-phosphoramidate + H2O = NH4(+) + AMP</text>
        <dbReference type="Rhea" id="RHEA:67916"/>
        <dbReference type="ChEBI" id="CHEBI:15377"/>
        <dbReference type="ChEBI" id="CHEBI:28938"/>
        <dbReference type="ChEBI" id="CHEBI:57890"/>
        <dbReference type="ChEBI" id="CHEBI:456215"/>
    </reaction>
</comment>
<dbReference type="Gene3D" id="3.30.428.10">
    <property type="entry name" value="HIT-like"/>
    <property type="match status" value="1"/>
</dbReference>
<keyword evidence="2" id="KW-0378">Hydrolase</keyword>
<keyword evidence="10" id="KW-1185">Reference proteome</keyword>
<comment type="caution">
    <text evidence="7">Lacks conserved residue(s) required for the propagation of feature annotation.</text>
</comment>
<dbReference type="GO" id="GO:0000166">
    <property type="term" value="F:nucleotide binding"/>
    <property type="evidence" value="ECO:0007669"/>
    <property type="project" value="UniProtKB-KW"/>
</dbReference>
<feature type="domain" description="HIT" evidence="8">
    <location>
        <begin position="28"/>
        <end position="145"/>
    </location>
</feature>
<evidence type="ECO:0000313" key="10">
    <source>
        <dbReference type="Proteomes" id="UP000759131"/>
    </source>
</evidence>
<dbReference type="SUPFAM" id="SSF54197">
    <property type="entry name" value="HIT-like"/>
    <property type="match status" value="1"/>
</dbReference>
<dbReference type="PANTHER" id="PTHR12486:SF5">
    <property type="entry name" value="ADENOSINE 5'-MONOPHOSPHORAMIDASE HINT3"/>
    <property type="match status" value="1"/>
</dbReference>
<proteinExistence type="inferred from homology"/>
<name>A0A7R9KQ37_9ACAR</name>
<dbReference type="EMBL" id="OC859194">
    <property type="protein sequence ID" value="CAD7627300.1"/>
    <property type="molecule type" value="Genomic_DNA"/>
</dbReference>
<comment type="similarity">
    <text evidence="4">Belongs to the HINT family.</text>
</comment>
<dbReference type="EMBL" id="CAJPIZ010004619">
    <property type="protein sequence ID" value="CAG2107730.1"/>
    <property type="molecule type" value="Genomic_DNA"/>
</dbReference>
<dbReference type="AlphaFoldDB" id="A0A7R9KQ37"/>
<evidence type="ECO:0000313" key="9">
    <source>
        <dbReference type="EMBL" id="CAD7627300.1"/>
    </source>
</evidence>
<dbReference type="PROSITE" id="PS51084">
    <property type="entry name" value="HIT_2"/>
    <property type="match status" value="1"/>
</dbReference>
<evidence type="ECO:0000256" key="2">
    <source>
        <dbReference type="ARBA" id="ARBA00022801"/>
    </source>
</evidence>
<evidence type="ECO:0000256" key="1">
    <source>
        <dbReference type="ARBA" id="ARBA00022741"/>
    </source>
</evidence>
<dbReference type="OrthoDB" id="1915375at2759"/>
<evidence type="ECO:0000256" key="4">
    <source>
        <dbReference type="ARBA" id="ARBA00025764"/>
    </source>
</evidence>
<evidence type="ECO:0000259" key="8">
    <source>
        <dbReference type="PROSITE" id="PS51084"/>
    </source>
</evidence>